<dbReference type="Proteomes" id="UP000790347">
    <property type="component" value="Unassembled WGS sequence"/>
</dbReference>
<dbReference type="GO" id="GO:0051301">
    <property type="term" value="P:cell division"/>
    <property type="evidence" value="ECO:0007669"/>
    <property type="project" value="UniProtKB-KW"/>
</dbReference>
<feature type="repeat" description="WD" evidence="10">
    <location>
        <begin position="302"/>
        <end position="343"/>
    </location>
</feature>
<proteinExistence type="inferred from homology"/>
<feature type="compositionally biased region" description="Low complexity" evidence="11">
    <location>
        <begin position="7"/>
        <end position="19"/>
    </location>
</feature>
<dbReference type="PROSITE" id="PS50082">
    <property type="entry name" value="WD_REPEATS_2"/>
    <property type="match status" value="3"/>
</dbReference>
<dbReference type="GO" id="GO:0010997">
    <property type="term" value="F:anaphase-promoting complex binding"/>
    <property type="evidence" value="ECO:0007669"/>
    <property type="project" value="InterPro"/>
</dbReference>
<feature type="compositionally biased region" description="Low complexity" evidence="11">
    <location>
        <begin position="113"/>
        <end position="136"/>
    </location>
</feature>
<keyword evidence="4" id="KW-0132">Cell division</keyword>
<feature type="region of interest" description="Disordered" evidence="11">
    <location>
        <begin position="101"/>
        <end position="165"/>
    </location>
</feature>
<keyword evidence="3 10" id="KW-0853">WD repeat</keyword>
<evidence type="ECO:0000256" key="11">
    <source>
        <dbReference type="SAM" id="MobiDB-lite"/>
    </source>
</evidence>
<dbReference type="OrthoDB" id="10263272at2759"/>
<keyword evidence="7" id="KW-0131">Cell cycle</keyword>
<dbReference type="InterPro" id="IPR033010">
    <property type="entry name" value="Cdc20/Fizzy"/>
</dbReference>
<comment type="similarity">
    <text evidence="2">Belongs to the WD repeat CDC20/Fizzy family.</text>
</comment>
<reference evidence="13" key="1">
    <citation type="submission" date="2013-05" db="EMBL/GenBank/DDBJ databases">
        <authorList>
            <person name="Yim A.K.Y."/>
            <person name="Chan T.F."/>
            <person name="Ji K.M."/>
            <person name="Liu X.Y."/>
            <person name="Zhou J.W."/>
            <person name="Li R.Q."/>
            <person name="Yang K.Y."/>
            <person name="Li J."/>
            <person name="Li M."/>
            <person name="Law P.T.W."/>
            <person name="Wu Y.L."/>
            <person name="Cai Z.L."/>
            <person name="Qin H."/>
            <person name="Bao Y."/>
            <person name="Leung R.K.K."/>
            <person name="Ng P.K.S."/>
            <person name="Zou J."/>
            <person name="Zhong X.J."/>
            <person name="Ran P.X."/>
            <person name="Zhong N.S."/>
            <person name="Liu Z.G."/>
            <person name="Tsui S.K.W."/>
        </authorList>
    </citation>
    <scope>NUCLEOTIDE SEQUENCE</scope>
    <source>
        <strain evidence="13">Derf</strain>
        <tissue evidence="13">Whole organism</tissue>
    </source>
</reference>
<evidence type="ECO:0000256" key="7">
    <source>
        <dbReference type="ARBA" id="ARBA00023306"/>
    </source>
</evidence>
<dbReference type="GO" id="GO:0005680">
    <property type="term" value="C:anaphase-promoting complex"/>
    <property type="evidence" value="ECO:0007669"/>
    <property type="project" value="TreeGrafter"/>
</dbReference>
<dbReference type="GO" id="GO:1990757">
    <property type="term" value="F:ubiquitin ligase activator activity"/>
    <property type="evidence" value="ECO:0007669"/>
    <property type="project" value="TreeGrafter"/>
</dbReference>
<evidence type="ECO:0000256" key="10">
    <source>
        <dbReference type="PROSITE-ProRule" id="PRU00221"/>
    </source>
</evidence>
<evidence type="ECO:0000256" key="8">
    <source>
        <dbReference type="ARBA" id="ARBA00073600"/>
    </source>
</evidence>
<dbReference type="PANTHER" id="PTHR19918">
    <property type="entry name" value="CELL DIVISION CYCLE 20 CDC20 FIZZY -RELATED"/>
    <property type="match status" value="1"/>
</dbReference>
<dbReference type="Gene3D" id="2.130.10.10">
    <property type="entry name" value="YVTN repeat-like/Quinoprotein amine dehydrogenase"/>
    <property type="match status" value="1"/>
</dbReference>
<name>A0A922HZI3_DERFA</name>
<dbReference type="CDD" id="cd00200">
    <property type="entry name" value="WD40"/>
    <property type="match status" value="1"/>
</dbReference>
<evidence type="ECO:0000259" key="12">
    <source>
        <dbReference type="Pfam" id="PF24807"/>
    </source>
</evidence>
<dbReference type="EMBL" id="ASGP02000004">
    <property type="protein sequence ID" value="KAH9512134.1"/>
    <property type="molecule type" value="Genomic_DNA"/>
</dbReference>
<keyword evidence="5" id="KW-0677">Repeat</keyword>
<evidence type="ECO:0000313" key="14">
    <source>
        <dbReference type="Proteomes" id="UP000790347"/>
    </source>
</evidence>
<feature type="repeat" description="WD" evidence="10">
    <location>
        <begin position="516"/>
        <end position="557"/>
    </location>
</feature>
<feature type="compositionally biased region" description="Gly residues" evidence="11">
    <location>
        <begin position="137"/>
        <end position="156"/>
    </location>
</feature>
<dbReference type="PROSITE" id="PS00678">
    <property type="entry name" value="WD_REPEATS_1"/>
    <property type="match status" value="1"/>
</dbReference>
<evidence type="ECO:0000313" key="13">
    <source>
        <dbReference type="EMBL" id="KAH9512134.1"/>
    </source>
</evidence>
<feature type="region of interest" description="Disordered" evidence="11">
    <location>
        <begin position="1"/>
        <end position="20"/>
    </location>
</feature>
<evidence type="ECO:0000256" key="1">
    <source>
        <dbReference type="ARBA" id="ARBA00004906"/>
    </source>
</evidence>
<feature type="repeat" description="WD" evidence="10">
    <location>
        <begin position="386"/>
        <end position="427"/>
    </location>
</feature>
<protein>
    <recommendedName>
        <fullName evidence="8">Fizzy-related protein homolog</fullName>
    </recommendedName>
    <alternativeName>
        <fullName evidence="9">Cdh1/Hct1 homolog</fullName>
    </alternativeName>
</protein>
<dbReference type="AlphaFoldDB" id="A0A922HZI3"/>
<dbReference type="PANTHER" id="PTHR19918:SF1">
    <property type="entry name" value="FIZZY-RELATED PROTEIN HOMOLOG"/>
    <property type="match status" value="1"/>
</dbReference>
<dbReference type="Pfam" id="PF24807">
    <property type="entry name" value="WD40_CDC20-Fz"/>
    <property type="match status" value="1"/>
</dbReference>
<dbReference type="GO" id="GO:1905786">
    <property type="term" value="P:positive regulation of anaphase-promoting complex-dependent catabolic process"/>
    <property type="evidence" value="ECO:0007669"/>
    <property type="project" value="TreeGrafter"/>
</dbReference>
<sequence>MDNIVKSPTTTSSSSSSQSKFDCDPYIISTTISPSSSSSSTLKTDTMRSVFTPPSILYSPPLKSPAQYYRSCTTPECSDRFIPIREPHNWNLRYNMIKETTRSSMMRHKPKDSSSSSSSSPSATINGTTNMNTTPGNVGGINGSGSNVGGSGGGNNNNGSSSQSDMFRNGLAYQCLLKNELLGAEIEDINEYKQIEEHKILTPLMNRNVFRFRTREIRSEPTSPYSLSPISPKSQKMLRSPRKTARKISKMPFKILDAPELQDDFYLNLVDWSSTNILSVGLGYSVYLWSACTSQVTRLCDFSSTANSITSVSWSERGHLVAVGTQRGFVQIWDVATLKCIKQFDGHSSRVGCLAWNGDSLSSGSRDRYIYQRDIRSASLIPERKLLSHRQEVCGLKWSPDNQLLASGGNDNRIFIWNQTSNQPVQTYTEHLAAVKAIAWSPHHHGLLASGGGTSDRHIRFWNTLTGQPIQCVDTGSQVCNLAWSKHASELVSTHGYSQNQILVWKYPSLVQVAKLTGHTCRVLYLAMSPDGESIVTGAGDETLRFWNVFSKARSQKETKSALDLFSTIR</sequence>
<evidence type="ECO:0000256" key="2">
    <source>
        <dbReference type="ARBA" id="ARBA00006445"/>
    </source>
</evidence>
<keyword evidence="14" id="KW-1185">Reference proteome</keyword>
<gene>
    <name evidence="13" type="primary">FZR1</name>
    <name evidence="13" type="ORF">DERF_010532</name>
</gene>
<feature type="compositionally biased region" description="Polar residues" evidence="11">
    <location>
        <begin position="221"/>
        <end position="234"/>
    </location>
</feature>
<comment type="caution">
    <text evidence="13">The sequence shown here is derived from an EMBL/GenBank/DDBJ whole genome shotgun (WGS) entry which is preliminary data.</text>
</comment>
<evidence type="ECO:0000256" key="4">
    <source>
        <dbReference type="ARBA" id="ARBA00022618"/>
    </source>
</evidence>
<organism evidence="13 14">
    <name type="scientific">Dermatophagoides farinae</name>
    <name type="common">American house dust mite</name>
    <dbReference type="NCBI Taxonomy" id="6954"/>
    <lineage>
        <taxon>Eukaryota</taxon>
        <taxon>Metazoa</taxon>
        <taxon>Ecdysozoa</taxon>
        <taxon>Arthropoda</taxon>
        <taxon>Chelicerata</taxon>
        <taxon>Arachnida</taxon>
        <taxon>Acari</taxon>
        <taxon>Acariformes</taxon>
        <taxon>Sarcoptiformes</taxon>
        <taxon>Astigmata</taxon>
        <taxon>Psoroptidia</taxon>
        <taxon>Analgoidea</taxon>
        <taxon>Pyroglyphidae</taxon>
        <taxon>Dermatophagoidinae</taxon>
        <taxon>Dermatophagoides</taxon>
    </lineage>
</organism>
<evidence type="ECO:0000256" key="6">
    <source>
        <dbReference type="ARBA" id="ARBA00022776"/>
    </source>
</evidence>
<dbReference type="PROSITE" id="PS50294">
    <property type="entry name" value="WD_REPEATS_REGION"/>
    <property type="match status" value="3"/>
</dbReference>
<reference evidence="13" key="2">
    <citation type="journal article" date="2022" name="Res Sq">
        <title>Comparative Genomics Reveals Insights into the Divergent Evolution of Astigmatic Mites and Household Pest Adaptations.</title>
        <authorList>
            <person name="Xiong Q."/>
            <person name="Wan A.T.-Y."/>
            <person name="Liu X.-Y."/>
            <person name="Fung C.S.-H."/>
            <person name="Xiao X."/>
            <person name="Malainual N."/>
            <person name="Hou J."/>
            <person name="Wang L."/>
            <person name="Wang M."/>
            <person name="Yang K."/>
            <person name="Cui Y."/>
            <person name="Leung E."/>
            <person name="Nong W."/>
            <person name="Shin S.-K."/>
            <person name="Au S."/>
            <person name="Jeong K.Y."/>
            <person name="Chew F.T."/>
            <person name="Hui J."/>
            <person name="Leung T.F."/>
            <person name="Tungtrongchitr A."/>
            <person name="Zhong N."/>
            <person name="Liu Z."/>
            <person name="Tsui S."/>
        </authorList>
    </citation>
    <scope>NUCLEOTIDE SEQUENCE</scope>
    <source>
        <strain evidence="13">Derf</strain>
        <tissue evidence="13">Whole organism</tissue>
    </source>
</reference>
<dbReference type="InterPro" id="IPR056150">
    <property type="entry name" value="WD40_CDC20-Fz"/>
</dbReference>
<evidence type="ECO:0000256" key="5">
    <source>
        <dbReference type="ARBA" id="ARBA00022737"/>
    </source>
</evidence>
<evidence type="ECO:0000256" key="9">
    <source>
        <dbReference type="ARBA" id="ARBA00081406"/>
    </source>
</evidence>
<dbReference type="SMART" id="SM00320">
    <property type="entry name" value="WD40"/>
    <property type="match status" value="6"/>
</dbReference>
<feature type="domain" description="CDC20/Fizzy WD40" evidence="12">
    <location>
        <begin position="256"/>
        <end position="547"/>
    </location>
</feature>
<dbReference type="SUPFAM" id="SSF50978">
    <property type="entry name" value="WD40 repeat-like"/>
    <property type="match status" value="1"/>
</dbReference>
<dbReference type="InterPro" id="IPR019775">
    <property type="entry name" value="WD40_repeat_CS"/>
</dbReference>
<keyword evidence="6" id="KW-0498">Mitosis</keyword>
<dbReference type="GO" id="GO:0031145">
    <property type="term" value="P:anaphase-promoting complex-dependent catabolic process"/>
    <property type="evidence" value="ECO:0007669"/>
    <property type="project" value="TreeGrafter"/>
</dbReference>
<dbReference type="InterPro" id="IPR001680">
    <property type="entry name" value="WD40_rpt"/>
</dbReference>
<feature type="region of interest" description="Disordered" evidence="11">
    <location>
        <begin position="221"/>
        <end position="241"/>
    </location>
</feature>
<comment type="pathway">
    <text evidence="1">Protein modification; protein ubiquitination.</text>
</comment>
<dbReference type="InterPro" id="IPR015943">
    <property type="entry name" value="WD40/YVTN_repeat-like_dom_sf"/>
</dbReference>
<dbReference type="FunFam" id="2.130.10.10:FF:000025">
    <property type="entry name" value="FIZZY-related 2 isoform 1"/>
    <property type="match status" value="1"/>
</dbReference>
<dbReference type="InterPro" id="IPR036322">
    <property type="entry name" value="WD40_repeat_dom_sf"/>
</dbReference>
<evidence type="ECO:0000256" key="3">
    <source>
        <dbReference type="ARBA" id="ARBA00022574"/>
    </source>
</evidence>
<accession>A0A922HZI3</accession>